<gene>
    <name evidence="7" type="ORF">GWI33_012491</name>
</gene>
<dbReference type="Pfam" id="PF13639">
    <property type="entry name" value="zf-RING_2"/>
    <property type="match status" value="1"/>
</dbReference>
<organism evidence="7 8">
    <name type="scientific">Rhynchophorus ferrugineus</name>
    <name type="common">Red palm weevil</name>
    <name type="synonym">Curculio ferrugineus</name>
    <dbReference type="NCBI Taxonomy" id="354439"/>
    <lineage>
        <taxon>Eukaryota</taxon>
        <taxon>Metazoa</taxon>
        <taxon>Ecdysozoa</taxon>
        <taxon>Arthropoda</taxon>
        <taxon>Hexapoda</taxon>
        <taxon>Insecta</taxon>
        <taxon>Pterygota</taxon>
        <taxon>Neoptera</taxon>
        <taxon>Endopterygota</taxon>
        <taxon>Coleoptera</taxon>
        <taxon>Polyphaga</taxon>
        <taxon>Cucujiformia</taxon>
        <taxon>Curculionidae</taxon>
        <taxon>Dryophthorinae</taxon>
        <taxon>Rhynchophorus</taxon>
    </lineage>
</organism>
<dbReference type="OrthoDB" id="6655791at2759"/>
<keyword evidence="5" id="KW-1133">Transmembrane helix</keyword>
<feature type="domain" description="RING-type" evidence="6">
    <location>
        <begin position="119"/>
        <end position="160"/>
    </location>
</feature>
<sequence length="176" mass="20675">MDSQNYTISPWVLIYTIAALEFFNFLGRIIFNVVSVWLNDIVSDEEQTRTYNSLRALQQPLQQLDFDDLDGFFQYLTIARIHYGRNETSESGRGIARQQLDQLLTKVFISNTSRNVAACTVCLNNFEDKEILKVLPCNHEYHNSCIDRWLSNNRTCPLCRFDLRRIIDDQEEDEEH</sequence>
<keyword evidence="5" id="KW-0472">Membrane</keyword>
<keyword evidence="5" id="KW-0812">Transmembrane</keyword>
<feature type="transmembrane region" description="Helical" evidence="5">
    <location>
        <begin position="12"/>
        <end position="38"/>
    </location>
</feature>
<evidence type="ECO:0000256" key="4">
    <source>
        <dbReference type="PROSITE-ProRule" id="PRU00175"/>
    </source>
</evidence>
<keyword evidence="8" id="KW-1185">Reference proteome</keyword>
<dbReference type="InterPro" id="IPR001841">
    <property type="entry name" value="Znf_RING"/>
</dbReference>
<evidence type="ECO:0000259" key="6">
    <source>
        <dbReference type="PROSITE" id="PS50089"/>
    </source>
</evidence>
<keyword evidence="2 4" id="KW-0863">Zinc-finger</keyword>
<dbReference type="InterPro" id="IPR051834">
    <property type="entry name" value="RING_finger_E3_ligase"/>
</dbReference>
<protein>
    <recommendedName>
        <fullName evidence="6">RING-type domain-containing protein</fullName>
    </recommendedName>
</protein>
<comment type="caution">
    <text evidence="7">The sequence shown here is derived from an EMBL/GenBank/DDBJ whole genome shotgun (WGS) entry which is preliminary data.</text>
</comment>
<evidence type="ECO:0000256" key="3">
    <source>
        <dbReference type="ARBA" id="ARBA00022833"/>
    </source>
</evidence>
<dbReference type="AlphaFoldDB" id="A0A834ME50"/>
<dbReference type="EMBL" id="JAACXV010011995">
    <property type="protein sequence ID" value="KAF7274844.1"/>
    <property type="molecule type" value="Genomic_DNA"/>
</dbReference>
<evidence type="ECO:0000256" key="2">
    <source>
        <dbReference type="ARBA" id="ARBA00022771"/>
    </source>
</evidence>
<keyword evidence="3" id="KW-0862">Zinc</keyword>
<dbReference type="GO" id="GO:0061630">
    <property type="term" value="F:ubiquitin protein ligase activity"/>
    <property type="evidence" value="ECO:0007669"/>
    <property type="project" value="TreeGrafter"/>
</dbReference>
<dbReference type="PROSITE" id="PS50089">
    <property type="entry name" value="ZF_RING_2"/>
    <property type="match status" value="1"/>
</dbReference>
<dbReference type="Gene3D" id="3.30.40.10">
    <property type="entry name" value="Zinc/RING finger domain, C3HC4 (zinc finger)"/>
    <property type="match status" value="1"/>
</dbReference>
<proteinExistence type="predicted"/>
<evidence type="ECO:0000313" key="8">
    <source>
        <dbReference type="Proteomes" id="UP000625711"/>
    </source>
</evidence>
<name>A0A834ME50_RHYFE</name>
<dbReference type="GO" id="GO:0008270">
    <property type="term" value="F:zinc ion binding"/>
    <property type="evidence" value="ECO:0007669"/>
    <property type="project" value="UniProtKB-KW"/>
</dbReference>
<accession>A0A834ME50</accession>
<dbReference type="SMART" id="SM00184">
    <property type="entry name" value="RING"/>
    <property type="match status" value="1"/>
</dbReference>
<dbReference type="Proteomes" id="UP000625711">
    <property type="component" value="Unassembled WGS sequence"/>
</dbReference>
<evidence type="ECO:0000313" key="7">
    <source>
        <dbReference type="EMBL" id="KAF7274844.1"/>
    </source>
</evidence>
<keyword evidence="1" id="KW-0479">Metal-binding</keyword>
<dbReference type="InterPro" id="IPR013083">
    <property type="entry name" value="Znf_RING/FYVE/PHD"/>
</dbReference>
<dbReference type="PANTHER" id="PTHR45931">
    <property type="entry name" value="SI:CH211-59O9.10"/>
    <property type="match status" value="1"/>
</dbReference>
<evidence type="ECO:0000256" key="1">
    <source>
        <dbReference type="ARBA" id="ARBA00022723"/>
    </source>
</evidence>
<evidence type="ECO:0000256" key="5">
    <source>
        <dbReference type="SAM" id="Phobius"/>
    </source>
</evidence>
<dbReference type="PANTHER" id="PTHR45931:SF16">
    <property type="entry name" value="RING_U-BOX SUPERFAMILY PROTEIN"/>
    <property type="match status" value="1"/>
</dbReference>
<reference evidence="7" key="1">
    <citation type="submission" date="2020-08" db="EMBL/GenBank/DDBJ databases">
        <title>Genome sequencing and assembly of the red palm weevil Rhynchophorus ferrugineus.</title>
        <authorList>
            <person name="Dias G.B."/>
            <person name="Bergman C.M."/>
            <person name="Manee M."/>
        </authorList>
    </citation>
    <scope>NUCLEOTIDE SEQUENCE</scope>
    <source>
        <strain evidence="7">AA-2017</strain>
        <tissue evidence="7">Whole larva</tissue>
    </source>
</reference>
<dbReference type="GO" id="GO:0005634">
    <property type="term" value="C:nucleus"/>
    <property type="evidence" value="ECO:0007669"/>
    <property type="project" value="TreeGrafter"/>
</dbReference>
<dbReference type="GO" id="GO:0006511">
    <property type="term" value="P:ubiquitin-dependent protein catabolic process"/>
    <property type="evidence" value="ECO:0007669"/>
    <property type="project" value="TreeGrafter"/>
</dbReference>
<dbReference type="SUPFAM" id="SSF57850">
    <property type="entry name" value="RING/U-box"/>
    <property type="match status" value="1"/>
</dbReference>